<keyword evidence="4" id="KW-1185">Reference proteome</keyword>
<dbReference type="PANTHER" id="PTHR13620:SF105">
    <property type="entry name" value="OS01G0737700 PROTEIN"/>
    <property type="match status" value="1"/>
</dbReference>
<evidence type="ECO:0000256" key="1">
    <source>
        <dbReference type="ARBA" id="ARBA00022722"/>
    </source>
</evidence>
<dbReference type="InterPro" id="IPR051132">
    <property type="entry name" value="3-5_Exonuclease_domain"/>
</dbReference>
<protein>
    <recommendedName>
        <fullName evidence="5">3'-5' exonuclease domain-containing protein</fullName>
    </recommendedName>
</protein>
<evidence type="ECO:0000313" key="4">
    <source>
        <dbReference type="Proteomes" id="UP001415857"/>
    </source>
</evidence>
<dbReference type="PANTHER" id="PTHR13620">
    <property type="entry name" value="3-5 EXONUCLEASE"/>
    <property type="match status" value="1"/>
</dbReference>
<dbReference type="AlphaFoldDB" id="A0AAP0RGE4"/>
<proteinExistence type="predicted"/>
<evidence type="ECO:0000256" key="2">
    <source>
        <dbReference type="ARBA" id="ARBA00022801"/>
    </source>
</evidence>
<keyword evidence="1" id="KW-0540">Nuclease</keyword>
<name>A0AAP0RGE4_LIQFO</name>
<dbReference type="Gene3D" id="3.30.420.10">
    <property type="entry name" value="Ribonuclease H-like superfamily/Ribonuclease H"/>
    <property type="match status" value="2"/>
</dbReference>
<dbReference type="GO" id="GO:0005634">
    <property type="term" value="C:nucleus"/>
    <property type="evidence" value="ECO:0007669"/>
    <property type="project" value="TreeGrafter"/>
</dbReference>
<dbReference type="SUPFAM" id="SSF53098">
    <property type="entry name" value="Ribonuclease H-like"/>
    <property type="match status" value="1"/>
</dbReference>
<organism evidence="3 4">
    <name type="scientific">Liquidambar formosana</name>
    <name type="common">Formosan gum</name>
    <dbReference type="NCBI Taxonomy" id="63359"/>
    <lineage>
        <taxon>Eukaryota</taxon>
        <taxon>Viridiplantae</taxon>
        <taxon>Streptophyta</taxon>
        <taxon>Embryophyta</taxon>
        <taxon>Tracheophyta</taxon>
        <taxon>Spermatophyta</taxon>
        <taxon>Magnoliopsida</taxon>
        <taxon>eudicotyledons</taxon>
        <taxon>Gunneridae</taxon>
        <taxon>Pentapetalae</taxon>
        <taxon>Saxifragales</taxon>
        <taxon>Altingiaceae</taxon>
        <taxon>Liquidambar</taxon>
    </lineage>
</organism>
<gene>
    <name evidence="3" type="ORF">L1049_005988</name>
</gene>
<dbReference type="InterPro" id="IPR012337">
    <property type="entry name" value="RNaseH-like_sf"/>
</dbReference>
<keyword evidence="2" id="KW-0378">Hydrolase</keyword>
<dbReference type="Proteomes" id="UP001415857">
    <property type="component" value="Unassembled WGS sequence"/>
</dbReference>
<dbReference type="GO" id="GO:0005737">
    <property type="term" value="C:cytoplasm"/>
    <property type="evidence" value="ECO:0007669"/>
    <property type="project" value="TreeGrafter"/>
</dbReference>
<dbReference type="EMBL" id="JBBPBK010000010">
    <property type="protein sequence ID" value="KAK9276455.1"/>
    <property type="molecule type" value="Genomic_DNA"/>
</dbReference>
<comment type="caution">
    <text evidence="3">The sequence shown here is derived from an EMBL/GenBank/DDBJ whole genome shotgun (WGS) entry which is preliminary data.</text>
</comment>
<dbReference type="InterPro" id="IPR036397">
    <property type="entry name" value="RNaseH_sf"/>
</dbReference>
<evidence type="ECO:0008006" key="5">
    <source>
        <dbReference type="Google" id="ProtNLM"/>
    </source>
</evidence>
<dbReference type="GO" id="GO:0008408">
    <property type="term" value="F:3'-5' exonuclease activity"/>
    <property type="evidence" value="ECO:0007669"/>
    <property type="project" value="TreeGrafter"/>
</dbReference>
<reference evidence="3 4" key="1">
    <citation type="journal article" date="2024" name="Plant J.">
        <title>Genome sequences and population genomics reveal climatic adaptation and genomic divergence between two closely related sweetgum species.</title>
        <authorList>
            <person name="Xu W.Q."/>
            <person name="Ren C.Q."/>
            <person name="Zhang X.Y."/>
            <person name="Comes H.P."/>
            <person name="Liu X.H."/>
            <person name="Li Y.G."/>
            <person name="Kettle C.J."/>
            <person name="Jalonen R."/>
            <person name="Gaisberger H."/>
            <person name="Ma Y.Z."/>
            <person name="Qiu Y.X."/>
        </authorList>
    </citation>
    <scope>NUCLEOTIDE SEQUENCE [LARGE SCALE GENOMIC DNA]</scope>
    <source>
        <strain evidence="3">Hangzhou</strain>
    </source>
</reference>
<dbReference type="GO" id="GO:0003676">
    <property type="term" value="F:nucleic acid binding"/>
    <property type="evidence" value="ECO:0007669"/>
    <property type="project" value="InterPro"/>
</dbReference>
<evidence type="ECO:0000313" key="3">
    <source>
        <dbReference type="EMBL" id="KAK9276455.1"/>
    </source>
</evidence>
<accession>A0AAP0RGE4</accession>
<sequence>MDYDGLQKHHGDIYLPPQTFTMLSSAKTLSKPLWLKLLMMSTSGSAKSTVLFADQHKPEDLFVGLDTKYGDTLQLCVNQRCLIFQFRSEVEIPESLVNFLKNPKFTFIGIAIEHDALGKLFVRDSLEELARVCLNKEVKKPKGFNHIDWKAKDLSISQIQYACIDAFLALDLWSDEGEVVHLSYGNEEQSRAVGNEADGRENQTICNLWKWNLE</sequence>